<evidence type="ECO:0000259" key="7">
    <source>
        <dbReference type="Pfam" id="PF07731"/>
    </source>
</evidence>
<keyword evidence="2" id="KW-0186">Copper</keyword>
<dbReference type="GO" id="GO:0016491">
    <property type="term" value="F:oxidoreductase activity"/>
    <property type="evidence" value="ECO:0007669"/>
    <property type="project" value="InterPro"/>
</dbReference>
<dbReference type="InterPro" id="IPR011707">
    <property type="entry name" value="Cu-oxidase-like_N"/>
</dbReference>
<dbReference type="Pfam" id="PF00394">
    <property type="entry name" value="Cu-oxidase"/>
    <property type="match status" value="1"/>
</dbReference>
<reference evidence="9 10" key="1">
    <citation type="journal article" date="2020" name="ISME J.">
        <title>Uncovering the hidden diversity of litter-decomposition mechanisms in mushroom-forming fungi.</title>
        <authorList>
            <person name="Floudas D."/>
            <person name="Bentzer J."/>
            <person name="Ahren D."/>
            <person name="Johansson T."/>
            <person name="Persson P."/>
            <person name="Tunlid A."/>
        </authorList>
    </citation>
    <scope>NUCLEOTIDE SEQUENCE [LARGE SCALE GENOMIC DNA]</scope>
    <source>
        <strain evidence="9 10">CBS 146.42</strain>
    </source>
</reference>
<dbReference type="EMBL" id="JAACJO010000001">
    <property type="protein sequence ID" value="KAF5364359.1"/>
    <property type="molecule type" value="Genomic_DNA"/>
</dbReference>
<dbReference type="Pfam" id="PF07732">
    <property type="entry name" value="Cu-oxidase_3"/>
    <property type="match status" value="1"/>
</dbReference>
<dbReference type="Proteomes" id="UP000559027">
    <property type="component" value="Unassembled WGS sequence"/>
</dbReference>
<protein>
    <recommendedName>
        <fullName evidence="11">Laccase</fullName>
    </recommendedName>
</protein>
<feature type="domain" description="Plastocyanin-like" evidence="6">
    <location>
        <begin position="162"/>
        <end position="307"/>
    </location>
</feature>
<dbReference type="InterPro" id="IPR001117">
    <property type="entry name" value="Cu-oxidase_2nd"/>
</dbReference>
<accession>A0A8H5LP72</accession>
<keyword evidence="5" id="KW-0732">Signal</keyword>
<feature type="signal peptide" evidence="5">
    <location>
        <begin position="1"/>
        <end position="19"/>
    </location>
</feature>
<dbReference type="InterPro" id="IPR045087">
    <property type="entry name" value="Cu-oxidase_fam"/>
</dbReference>
<evidence type="ECO:0000313" key="9">
    <source>
        <dbReference type="EMBL" id="KAF5364359.1"/>
    </source>
</evidence>
<organism evidence="9 10">
    <name type="scientific">Leucocoprinus leucothites</name>
    <dbReference type="NCBI Taxonomy" id="201217"/>
    <lineage>
        <taxon>Eukaryota</taxon>
        <taxon>Fungi</taxon>
        <taxon>Dikarya</taxon>
        <taxon>Basidiomycota</taxon>
        <taxon>Agaricomycotina</taxon>
        <taxon>Agaricomycetes</taxon>
        <taxon>Agaricomycetidae</taxon>
        <taxon>Agaricales</taxon>
        <taxon>Agaricineae</taxon>
        <taxon>Agaricaceae</taxon>
        <taxon>Leucocoprinus</taxon>
    </lineage>
</organism>
<comment type="similarity">
    <text evidence="1">Belongs to the multicopper oxidase family.</text>
</comment>
<sequence>MYIALKFSTVLLSVAFVLGETIGRQGTLTLSNAVISPDGRNRTASVLNGIHPGPLISINKGDSVEINVVNQLTNADMIVGTSIHWHGMFQRKTNFMDGTEGVTQCPIAPGNSFLYKFDTEEVGTYWYHSHFGEQYCDGIRGGFIVYDRENDPHKDMYDVDDESTVISISEWYHSYAVSLRGIVLANSTLINGVGRYVGGPPVPLSVVKVDPGKRYRLRLISMSCAPYFTFSIDNHDLTVIEVEGTPIIPYTVNTIPLYAGQRYSVVLNANQPTDNYWIRALPDSGWNGLEKGFDGGVNSAILRYTGAPDQEPTTSEQSIKIPLDETLLDPLTPTPAPGKPEPKADDVVNQYFNFTFNQTTNLFEVNGTSFGAGGIPTPALVQILSGARPPRDLLPEGSIFYLERNQTVQVDFPALPLGGPHPLHLHGHTFWVVKSADKEYDFKAPIIRDTVNGGATAGDIVSIRFNTDNPGPWIFHCHIDFHLKEGFAFVFAEAPDDIQSYQDTPPAAWQDLCPIWGNQTDVVKHAGQDGGH</sequence>
<keyword evidence="10" id="KW-1185">Reference proteome</keyword>
<dbReference type="CDD" id="cd13903">
    <property type="entry name" value="CuRO_3_Tv-LCC_like"/>
    <property type="match status" value="1"/>
</dbReference>
<name>A0A8H5LP72_9AGAR</name>
<keyword evidence="3" id="KW-1015">Disulfide bond</keyword>
<dbReference type="AlphaFoldDB" id="A0A8H5LP72"/>
<evidence type="ECO:0008006" key="11">
    <source>
        <dbReference type="Google" id="ProtNLM"/>
    </source>
</evidence>
<dbReference type="OrthoDB" id="2121828at2759"/>
<dbReference type="Pfam" id="PF07731">
    <property type="entry name" value="Cu-oxidase_2"/>
    <property type="match status" value="1"/>
</dbReference>
<dbReference type="SMR" id="A0A8H5LP72"/>
<evidence type="ECO:0000256" key="5">
    <source>
        <dbReference type="SAM" id="SignalP"/>
    </source>
</evidence>
<evidence type="ECO:0000256" key="4">
    <source>
        <dbReference type="ARBA" id="ARBA00023180"/>
    </source>
</evidence>
<evidence type="ECO:0000256" key="3">
    <source>
        <dbReference type="ARBA" id="ARBA00023157"/>
    </source>
</evidence>
<evidence type="ECO:0000256" key="1">
    <source>
        <dbReference type="ARBA" id="ARBA00010609"/>
    </source>
</evidence>
<keyword evidence="4" id="KW-0325">Glycoprotein</keyword>
<feature type="domain" description="Plastocyanin-like" evidence="7">
    <location>
        <begin position="378"/>
        <end position="496"/>
    </location>
</feature>
<feature type="chain" id="PRO_5034634443" description="Laccase" evidence="5">
    <location>
        <begin position="20"/>
        <end position="532"/>
    </location>
</feature>
<evidence type="ECO:0000259" key="6">
    <source>
        <dbReference type="Pfam" id="PF00394"/>
    </source>
</evidence>
<proteinExistence type="inferred from homology"/>
<gene>
    <name evidence="9" type="ORF">D9756_001110</name>
</gene>
<dbReference type="PANTHER" id="PTHR11709">
    <property type="entry name" value="MULTI-COPPER OXIDASE"/>
    <property type="match status" value="1"/>
</dbReference>
<evidence type="ECO:0000259" key="8">
    <source>
        <dbReference type="Pfam" id="PF07732"/>
    </source>
</evidence>
<dbReference type="InterPro" id="IPR011706">
    <property type="entry name" value="Cu-oxidase_C"/>
</dbReference>
<dbReference type="FunFam" id="2.60.40.420:FF:000045">
    <property type="entry name" value="Laccase 2"/>
    <property type="match status" value="1"/>
</dbReference>
<dbReference type="GO" id="GO:0005507">
    <property type="term" value="F:copper ion binding"/>
    <property type="evidence" value="ECO:0007669"/>
    <property type="project" value="InterPro"/>
</dbReference>
<dbReference type="PANTHER" id="PTHR11709:SF511">
    <property type="entry name" value="LACCASE"/>
    <property type="match status" value="1"/>
</dbReference>
<dbReference type="SUPFAM" id="SSF49503">
    <property type="entry name" value="Cupredoxins"/>
    <property type="match status" value="3"/>
</dbReference>
<dbReference type="Gene3D" id="2.60.40.420">
    <property type="entry name" value="Cupredoxins - blue copper proteins"/>
    <property type="match status" value="3"/>
</dbReference>
<evidence type="ECO:0000256" key="2">
    <source>
        <dbReference type="ARBA" id="ARBA00023008"/>
    </source>
</evidence>
<dbReference type="InterPro" id="IPR008972">
    <property type="entry name" value="Cupredoxin"/>
</dbReference>
<evidence type="ECO:0000313" key="10">
    <source>
        <dbReference type="Proteomes" id="UP000559027"/>
    </source>
</evidence>
<feature type="domain" description="Plastocyanin-like" evidence="8">
    <location>
        <begin position="33"/>
        <end position="149"/>
    </location>
</feature>
<comment type="caution">
    <text evidence="9">The sequence shown here is derived from an EMBL/GenBank/DDBJ whole genome shotgun (WGS) entry which is preliminary data.</text>
</comment>